<name>A0A6G1HAR9_9PEZI</name>
<dbReference type="AlphaFoldDB" id="A0A6G1HAR9"/>
<feature type="chain" id="PRO_5026029145" description="WD-like domain-containing protein" evidence="1">
    <location>
        <begin position="21"/>
        <end position="164"/>
    </location>
</feature>
<reference evidence="3" key="1">
    <citation type="journal article" date="2020" name="Stud. Mycol.">
        <title>101 Dothideomycetes genomes: a test case for predicting lifestyles and emergence of pathogens.</title>
        <authorList>
            <person name="Haridas S."/>
            <person name="Albert R."/>
            <person name="Binder M."/>
            <person name="Bloem J."/>
            <person name="Labutti K."/>
            <person name="Salamov A."/>
            <person name="Andreopoulos B."/>
            <person name="Baker S."/>
            <person name="Barry K."/>
            <person name="Bills G."/>
            <person name="Bluhm B."/>
            <person name="Cannon C."/>
            <person name="Castanera R."/>
            <person name="Culley D."/>
            <person name="Daum C."/>
            <person name="Ezra D."/>
            <person name="Gonzalez J."/>
            <person name="Henrissat B."/>
            <person name="Kuo A."/>
            <person name="Liang C."/>
            <person name="Lipzen A."/>
            <person name="Lutzoni F."/>
            <person name="Magnuson J."/>
            <person name="Mondo S."/>
            <person name="Nolan M."/>
            <person name="Ohm R."/>
            <person name="Pangilinan J."/>
            <person name="Park H.-J."/>
            <person name="Ramirez L."/>
            <person name="Alfaro M."/>
            <person name="Sun H."/>
            <person name="Tritt A."/>
            <person name="Yoshinaga Y."/>
            <person name="Zwiers L.-H."/>
            <person name="Turgeon B."/>
            <person name="Goodwin S."/>
            <person name="Spatafora J."/>
            <person name="Crous P."/>
            <person name="Grigoriev I."/>
        </authorList>
    </citation>
    <scope>NUCLEOTIDE SEQUENCE</scope>
    <source>
        <strain evidence="3">CBS 113979</strain>
    </source>
</reference>
<evidence type="ECO:0000259" key="2">
    <source>
        <dbReference type="Pfam" id="PF20493"/>
    </source>
</evidence>
<feature type="signal peptide" evidence="1">
    <location>
        <begin position="1"/>
        <end position="20"/>
    </location>
</feature>
<keyword evidence="4" id="KW-1185">Reference proteome</keyword>
<dbReference type="Proteomes" id="UP000800041">
    <property type="component" value="Unassembled WGS sequence"/>
</dbReference>
<keyword evidence="1" id="KW-0732">Signal</keyword>
<sequence length="164" mass="17774">MQFTSSILIVASFMATGLMASPLSARDTDASASRNYTELFRETATTGSGHLVYYGLPPSSGNHNNTREDAAIEPRQQSCSFTAHPKCDDDHTARNDVCDQLVTELYGNSDVGVGESPRQICFEGNAEDNKYCCVSWHNVVPGLIKGDLAEYAATSKLSDIMLLV</sequence>
<feature type="domain" description="WD-like" evidence="2">
    <location>
        <begin position="79"/>
        <end position="138"/>
    </location>
</feature>
<evidence type="ECO:0000313" key="4">
    <source>
        <dbReference type="Proteomes" id="UP000800041"/>
    </source>
</evidence>
<proteinExistence type="predicted"/>
<dbReference type="Pfam" id="PF20493">
    <property type="entry name" value="WD-like_fungi"/>
    <property type="match status" value="1"/>
</dbReference>
<organism evidence="3 4">
    <name type="scientific">Aulographum hederae CBS 113979</name>
    <dbReference type="NCBI Taxonomy" id="1176131"/>
    <lineage>
        <taxon>Eukaryota</taxon>
        <taxon>Fungi</taxon>
        <taxon>Dikarya</taxon>
        <taxon>Ascomycota</taxon>
        <taxon>Pezizomycotina</taxon>
        <taxon>Dothideomycetes</taxon>
        <taxon>Pleosporomycetidae</taxon>
        <taxon>Aulographales</taxon>
        <taxon>Aulographaceae</taxon>
    </lineage>
</organism>
<evidence type="ECO:0000256" key="1">
    <source>
        <dbReference type="SAM" id="SignalP"/>
    </source>
</evidence>
<evidence type="ECO:0000313" key="3">
    <source>
        <dbReference type="EMBL" id="KAF1990255.1"/>
    </source>
</evidence>
<protein>
    <recommendedName>
        <fullName evidence="2">WD-like domain-containing protein</fullName>
    </recommendedName>
</protein>
<gene>
    <name evidence="3" type="ORF">K402DRAFT_389882</name>
</gene>
<dbReference type="InterPro" id="IPR046925">
    <property type="entry name" value="WD-like_fungi"/>
</dbReference>
<dbReference type="EMBL" id="ML977142">
    <property type="protein sequence ID" value="KAF1990255.1"/>
    <property type="molecule type" value="Genomic_DNA"/>
</dbReference>
<dbReference type="OrthoDB" id="3936102at2759"/>
<accession>A0A6G1HAR9</accession>